<dbReference type="InterPro" id="IPR036249">
    <property type="entry name" value="Thioredoxin-like_sf"/>
</dbReference>
<evidence type="ECO:0000256" key="4">
    <source>
        <dbReference type="ARBA" id="ARBA00022764"/>
    </source>
</evidence>
<dbReference type="EMBL" id="MWQO01000008">
    <property type="protein sequence ID" value="THD11644.1"/>
    <property type="molecule type" value="Genomic_DNA"/>
</dbReference>
<organism evidence="10 11">
    <name type="scientific">Metallibacterium scheffleri</name>
    <dbReference type="NCBI Taxonomy" id="993689"/>
    <lineage>
        <taxon>Bacteria</taxon>
        <taxon>Pseudomonadati</taxon>
        <taxon>Pseudomonadota</taxon>
        <taxon>Gammaproteobacteria</taxon>
        <taxon>Lysobacterales</taxon>
        <taxon>Rhodanobacteraceae</taxon>
        <taxon>Metallibacterium</taxon>
    </lineage>
</organism>
<dbReference type="Pfam" id="PF10411">
    <property type="entry name" value="DsbC_N"/>
    <property type="match status" value="1"/>
</dbReference>
<accession>A0A4S3KTQ4</accession>
<feature type="domain" description="Disulphide bond isomerase DsbC/G N-terminal" evidence="8">
    <location>
        <begin position="39"/>
        <end position="98"/>
    </location>
</feature>
<dbReference type="InterPro" id="IPR009094">
    <property type="entry name" value="DiS-bond_isomerase_DsbC/G_N_sf"/>
</dbReference>
<comment type="function">
    <text evidence="7">Required for disulfide bond formation in some periplasmic proteins. Acts by transferring its disulfide bond to other proteins and is reduced in the process.</text>
</comment>
<dbReference type="SUPFAM" id="SSF54423">
    <property type="entry name" value="DsbC/DsbG N-terminal domain-like"/>
    <property type="match status" value="1"/>
</dbReference>
<comment type="similarity">
    <text evidence="2 7">Belongs to the thioredoxin family. DsbC subfamily.</text>
</comment>
<feature type="chain" id="PRO_5021040890" description="Thiol:disulfide interchange protein" evidence="7">
    <location>
        <begin position="21"/>
        <end position="259"/>
    </location>
</feature>
<protein>
    <recommendedName>
        <fullName evidence="7">Thiol:disulfide interchange protein</fullName>
    </recommendedName>
</protein>
<keyword evidence="6 7" id="KW-0676">Redox-active center</keyword>
<keyword evidence="4 7" id="KW-0574">Periplasm</keyword>
<comment type="subcellular location">
    <subcellularLocation>
        <location evidence="1 7">Periplasm</location>
    </subcellularLocation>
</comment>
<dbReference type="InterPro" id="IPR018950">
    <property type="entry name" value="DiS-bond_isomerase_DsbC/G_N"/>
</dbReference>
<dbReference type="InterPro" id="IPR012336">
    <property type="entry name" value="Thioredoxin-like_fold"/>
</dbReference>
<evidence type="ECO:0000256" key="6">
    <source>
        <dbReference type="ARBA" id="ARBA00023284"/>
    </source>
</evidence>
<proteinExistence type="inferred from homology"/>
<evidence type="ECO:0000313" key="11">
    <source>
        <dbReference type="Proteomes" id="UP000307749"/>
    </source>
</evidence>
<gene>
    <name evidence="10" type="ORF">B1806_02600</name>
</gene>
<keyword evidence="11" id="KW-1185">Reference proteome</keyword>
<dbReference type="PANTHER" id="PTHR35272">
    <property type="entry name" value="THIOL:DISULFIDE INTERCHANGE PROTEIN DSBC-RELATED"/>
    <property type="match status" value="1"/>
</dbReference>
<evidence type="ECO:0000259" key="8">
    <source>
        <dbReference type="Pfam" id="PF10411"/>
    </source>
</evidence>
<dbReference type="Gene3D" id="3.10.450.70">
    <property type="entry name" value="Disulphide bond isomerase, DsbC/G, N-terminal"/>
    <property type="match status" value="1"/>
</dbReference>
<sequence length="259" mass="27344">MRAAHTIPAMPNQIRIFAFAAMMVLCGSAFCTPAITIPPAVLQAVHALDPAAHIAASRAGPVPGLFEISTGRTLLEVSDNGRYVFEGHLFDLKRGVDLATLEANGWRSRIVAGMPNSSFITFAPARPRFVVTVFTDPSCAYCQIMAGQIHGYLAAGIELRFAAYPAEMGASTGNPILARIWCARNPQSTFISAFTRRVAPPATSYCGGVLTTDEAAAARLQLPGTPSLIGPHGALLGGYLSPRTLLAKLVLDATAHEAL</sequence>
<evidence type="ECO:0000259" key="9">
    <source>
        <dbReference type="Pfam" id="PF13098"/>
    </source>
</evidence>
<dbReference type="AlphaFoldDB" id="A0A4S3KTQ4"/>
<keyword evidence="5" id="KW-1015">Disulfide bond</keyword>
<feature type="signal peptide" evidence="7">
    <location>
        <begin position="1"/>
        <end position="20"/>
    </location>
</feature>
<comment type="caution">
    <text evidence="10">The sequence shown here is derived from an EMBL/GenBank/DDBJ whole genome shotgun (WGS) entry which is preliminary data.</text>
</comment>
<evidence type="ECO:0000256" key="7">
    <source>
        <dbReference type="RuleBase" id="RU364038"/>
    </source>
</evidence>
<dbReference type="STRING" id="993689.GCA_002077135_00333"/>
<dbReference type="Gene3D" id="3.40.30.10">
    <property type="entry name" value="Glutaredoxin"/>
    <property type="match status" value="1"/>
</dbReference>
<keyword evidence="3 7" id="KW-0732">Signal</keyword>
<evidence type="ECO:0000256" key="1">
    <source>
        <dbReference type="ARBA" id="ARBA00004418"/>
    </source>
</evidence>
<evidence type="ECO:0000313" key="10">
    <source>
        <dbReference type="EMBL" id="THD11644.1"/>
    </source>
</evidence>
<evidence type="ECO:0000256" key="2">
    <source>
        <dbReference type="ARBA" id="ARBA00009813"/>
    </source>
</evidence>
<feature type="domain" description="Thioredoxin-like fold" evidence="9">
    <location>
        <begin position="129"/>
        <end position="249"/>
    </location>
</feature>
<evidence type="ECO:0000256" key="5">
    <source>
        <dbReference type="ARBA" id="ARBA00023157"/>
    </source>
</evidence>
<name>A0A4S3KTQ4_9GAMM</name>
<dbReference type="CDD" id="cd03020">
    <property type="entry name" value="DsbA_DsbC_DsbG"/>
    <property type="match status" value="1"/>
</dbReference>
<dbReference type="InterPro" id="IPR033954">
    <property type="entry name" value="DiS-bond_Isoase_DsbC/G"/>
</dbReference>
<dbReference type="SUPFAM" id="SSF52833">
    <property type="entry name" value="Thioredoxin-like"/>
    <property type="match status" value="1"/>
</dbReference>
<dbReference type="GO" id="GO:0042597">
    <property type="term" value="C:periplasmic space"/>
    <property type="evidence" value="ECO:0007669"/>
    <property type="project" value="UniProtKB-SubCell"/>
</dbReference>
<dbReference type="InterPro" id="IPR051470">
    <property type="entry name" value="Thiol:disulfide_interchange"/>
</dbReference>
<dbReference type="Proteomes" id="UP000307749">
    <property type="component" value="Unassembled WGS sequence"/>
</dbReference>
<evidence type="ECO:0000256" key="3">
    <source>
        <dbReference type="ARBA" id="ARBA00022729"/>
    </source>
</evidence>
<dbReference type="PANTHER" id="PTHR35272:SF3">
    <property type="entry name" value="THIOL:DISULFIDE INTERCHANGE PROTEIN DSBC"/>
    <property type="match status" value="1"/>
</dbReference>
<dbReference type="Pfam" id="PF13098">
    <property type="entry name" value="Thioredoxin_2"/>
    <property type="match status" value="1"/>
</dbReference>
<reference evidence="10 11" key="1">
    <citation type="submission" date="2017-02" db="EMBL/GenBank/DDBJ databases">
        <title>Whole genome sequencing of Metallibacterium scheffleri DSM 24874 (T).</title>
        <authorList>
            <person name="Kumar S."/>
            <person name="Patil P."/>
            <person name="Patil P.B."/>
        </authorList>
    </citation>
    <scope>NUCLEOTIDE SEQUENCE [LARGE SCALE GENOMIC DNA]</scope>
    <source>
        <strain evidence="10 11">DSM 24874</strain>
    </source>
</reference>